<dbReference type="EMBL" id="WVTA01000006">
    <property type="protein sequence ID" value="KAK3209543.1"/>
    <property type="molecule type" value="Genomic_DNA"/>
</dbReference>
<evidence type="ECO:0000313" key="2">
    <source>
        <dbReference type="EMBL" id="KAK3209543.1"/>
    </source>
</evidence>
<organism evidence="2 3">
    <name type="scientific">Pseudopithomyces chartarum</name>
    <dbReference type="NCBI Taxonomy" id="1892770"/>
    <lineage>
        <taxon>Eukaryota</taxon>
        <taxon>Fungi</taxon>
        <taxon>Dikarya</taxon>
        <taxon>Ascomycota</taxon>
        <taxon>Pezizomycotina</taxon>
        <taxon>Dothideomycetes</taxon>
        <taxon>Pleosporomycetidae</taxon>
        <taxon>Pleosporales</taxon>
        <taxon>Massarineae</taxon>
        <taxon>Didymosphaeriaceae</taxon>
        <taxon>Pseudopithomyces</taxon>
    </lineage>
</organism>
<reference evidence="2 3" key="1">
    <citation type="submission" date="2021-02" db="EMBL/GenBank/DDBJ databases">
        <title>Genome assembly of Pseudopithomyces chartarum.</title>
        <authorList>
            <person name="Jauregui R."/>
            <person name="Singh J."/>
            <person name="Voisey C."/>
        </authorList>
    </citation>
    <scope>NUCLEOTIDE SEQUENCE [LARGE SCALE GENOMIC DNA]</scope>
    <source>
        <strain evidence="2 3">AGR01</strain>
    </source>
</reference>
<accession>A0AAN6LXF8</accession>
<gene>
    <name evidence="2" type="ORF">GRF29_69g2207380</name>
</gene>
<feature type="compositionally biased region" description="Basic and acidic residues" evidence="1">
    <location>
        <begin position="422"/>
        <end position="432"/>
    </location>
</feature>
<comment type="caution">
    <text evidence="2">The sequence shown here is derived from an EMBL/GenBank/DDBJ whole genome shotgun (WGS) entry which is preliminary data.</text>
</comment>
<dbReference type="Proteomes" id="UP001280581">
    <property type="component" value="Unassembled WGS sequence"/>
</dbReference>
<evidence type="ECO:0000313" key="3">
    <source>
        <dbReference type="Proteomes" id="UP001280581"/>
    </source>
</evidence>
<feature type="compositionally biased region" description="Polar residues" evidence="1">
    <location>
        <begin position="522"/>
        <end position="532"/>
    </location>
</feature>
<evidence type="ECO:0000256" key="1">
    <source>
        <dbReference type="SAM" id="MobiDB-lite"/>
    </source>
</evidence>
<feature type="region of interest" description="Disordered" evidence="1">
    <location>
        <begin position="522"/>
        <end position="541"/>
    </location>
</feature>
<dbReference type="AlphaFoldDB" id="A0AAN6LXF8"/>
<proteinExistence type="predicted"/>
<protein>
    <submittedName>
        <fullName evidence="2">Uncharacterized protein</fullName>
    </submittedName>
</protein>
<sequence>MTVDQVEENPDDEPLRLAALLNVPCVSPGCHDCNPEIPGPLCCVLDATISKDPRKISAVLEHIFTYPGIPKLYGTIYHGLSKGNCVGTIYKPPWTPDPILGSKCLRLCVDRELVNPSPGSNTLEVICSLIADPIDSEVMASVGCGLSIEGYGHASSRPMITYVNRYLRHGGTKRRNRAAGLAWDLAGLLVARVLDCSGRVACGALSAFPLDWALKFRVWTLGCQGSRRVAEIERTGSDTAAVNEDLLWGYFSGILDYNDYERDWGRSADNIAIAFPEVNWVLECCAWMSKGMTAFYRHVFLPTIWWTFTTPQHLLTSDPTVIDVVTRHLANSMNEEHGIAARSCGVAIFEFIAKRSGVQDVLVGDIISNLYTHDQCLTDHDPADPCPVLKTSNVLSSLIKKEDIWHEYDNVEDSASNLRSFQHKEHEMERPTAKRKSAPPSLVMRSTTASSSEPGVFSLSCKIIALKACSGRLEIAVSLVHRLEHRKARLSYCNPIANAHSFIPALHPNYCMEHFFDPDLSSGNTSRSSPSAVINAANPPNRPEIGHNPAEENIGSQKVIPATSICSIEAGLEGMAPSLMSVNSRHVCRPPLDGQQAALFRYYNEFIPEHLLQLTPTDVFSSTLGDLAPCVPEFAPTRVTAEPERWRGRCWLMSGNLTEFINILEHLPLSVGLKPLTALVHGFVDIMSANHVHNCSNEVLWSEIHAAIQCAIKVLDEDMLHTLVILLMANITDVPFSMMRNGECVCWTKELWWDSPLRIAKPDIYDKLTILTLPQPDLHEANRIALQLMGFQKGGVELPAWLC</sequence>
<keyword evidence="3" id="KW-1185">Reference proteome</keyword>
<name>A0AAN6LXF8_9PLEO</name>
<feature type="region of interest" description="Disordered" evidence="1">
    <location>
        <begin position="422"/>
        <end position="447"/>
    </location>
</feature>